<gene>
    <name evidence="7" type="ORF">HPT29_015525</name>
</gene>
<protein>
    <submittedName>
        <fullName evidence="7">PAS domain-containing protein</fullName>
    </submittedName>
</protein>
<dbReference type="PANTHER" id="PTHR24421:SF58">
    <property type="entry name" value="SIGNAL TRANSDUCTION HISTIDINE-PROTEIN KINASE_PHOSPHATASE UHPB"/>
    <property type="match status" value="1"/>
</dbReference>
<keyword evidence="8" id="KW-1185">Reference proteome</keyword>
<dbReference type="RefSeq" id="WP_173949194.1">
    <property type="nucleotide sequence ID" value="NZ_CP102845.1"/>
</dbReference>
<evidence type="ECO:0000256" key="2">
    <source>
        <dbReference type="ARBA" id="ARBA00022777"/>
    </source>
</evidence>
<feature type="domain" description="PAS" evidence="5">
    <location>
        <begin position="329"/>
        <end position="397"/>
    </location>
</feature>
<keyword evidence="3" id="KW-0902">Two-component regulatory system</keyword>
<evidence type="ECO:0000256" key="4">
    <source>
        <dbReference type="SAM" id="Phobius"/>
    </source>
</evidence>
<dbReference type="InterPro" id="IPR036890">
    <property type="entry name" value="HATPase_C_sf"/>
</dbReference>
<keyword evidence="4" id="KW-1133">Transmembrane helix</keyword>
<dbReference type="Pfam" id="PF08448">
    <property type="entry name" value="PAS_4"/>
    <property type="match status" value="2"/>
</dbReference>
<dbReference type="SUPFAM" id="SSF55874">
    <property type="entry name" value="ATPase domain of HSP90 chaperone/DNA topoisomerase II/histidine kinase"/>
    <property type="match status" value="1"/>
</dbReference>
<dbReference type="Pfam" id="PF02518">
    <property type="entry name" value="HATPase_c"/>
    <property type="match status" value="1"/>
</dbReference>
<dbReference type="Gene3D" id="3.30.565.10">
    <property type="entry name" value="Histidine kinase-like ATPase, C-terminal domain"/>
    <property type="match status" value="1"/>
</dbReference>
<evidence type="ECO:0000259" key="5">
    <source>
        <dbReference type="SMART" id="SM00091"/>
    </source>
</evidence>
<evidence type="ECO:0000256" key="1">
    <source>
        <dbReference type="ARBA" id="ARBA00022679"/>
    </source>
</evidence>
<dbReference type="EMBL" id="CP102845">
    <property type="protein sequence ID" value="UVF17925.1"/>
    <property type="molecule type" value="Genomic_DNA"/>
</dbReference>
<dbReference type="Proteomes" id="UP001017257">
    <property type="component" value="Chromosome"/>
</dbReference>
<evidence type="ECO:0000313" key="7">
    <source>
        <dbReference type="EMBL" id="UVF17925.1"/>
    </source>
</evidence>
<dbReference type="SUPFAM" id="SSF55785">
    <property type="entry name" value="PYP-like sensor domain (PAS domain)"/>
    <property type="match status" value="2"/>
</dbReference>
<organism evidence="7 8">
    <name type="scientific">Microvirga terrae</name>
    <dbReference type="NCBI Taxonomy" id="2740529"/>
    <lineage>
        <taxon>Bacteria</taxon>
        <taxon>Pseudomonadati</taxon>
        <taxon>Pseudomonadota</taxon>
        <taxon>Alphaproteobacteria</taxon>
        <taxon>Hyphomicrobiales</taxon>
        <taxon>Methylobacteriaceae</taxon>
        <taxon>Microvirga</taxon>
    </lineage>
</organism>
<keyword evidence="2" id="KW-0418">Kinase</keyword>
<dbReference type="InterPro" id="IPR011712">
    <property type="entry name" value="Sig_transdc_His_kin_sub3_dim/P"/>
</dbReference>
<dbReference type="InterPro" id="IPR050482">
    <property type="entry name" value="Sensor_HK_TwoCompSys"/>
</dbReference>
<dbReference type="Gene3D" id="1.20.5.1930">
    <property type="match status" value="1"/>
</dbReference>
<sequence length="800" mass="87119">MHDVSPIGLHAQLVPRSQRIAHWVNGAVTGTALLSFLIAAAVLLWQAQHERHDLIHRGLTAAAAAAVMVDRETQALGNTLRGLSRSPLLEADDLASFRRQLVATPRPEGSRFVLWTARGQLINTVVPIGGALPSLPDMPRAEERMARLRQAGLVLSERLRSPLDGRWIVAVSLWLDHPQGRPERALTLVVPEEHLAAAAQDAVVADGWRTLILDRRLQPLAGPALPPDFIDRLSDQEHDGHFTAGTGDHRMIGAFSRSGVSGYTALALAPAGLAEGPVRQALHRIALAGSVLLLFGIASATMLMRRVGPVDALRADAAATRGELAAANARLNAILESVSDCHFTLDRSYRITKVNAAAMRWWGLPRSTAAGWSYFALVGHDPAIDAALEQAIEHRREFRGELPSVYHPGRTIDYRVYPSPEGASVFFSDVTERNAALLTIREERELLQSSLDALSAHVAFLDEGGTIIAVNAAWRRFARDNGFGDPAHGIGASYLAACAAEEPILRGMEALVAGAESRFHTVYRCNSPDGQRWFQLWANRFLAGGKVRIIVAHEDITDVIDARVAMGEMSERLLTLQEEERQRIAAELHDSTAQHLVAAGLHLMRVDPFIERSAGKRILDEIDRSLETALKELRVFTYLLHPRELETEGLAGAVRSFTDGFSDRTALPVSVRIAERIDGLPLDLQRTLLRIAQEALTNVHRHAGASRVVVALRLTSGGVILCIGDDGRGMRRPSPSGHQTLGVGIPGMRIRLHQFGGSLRIRSSRQGTIVRAFIPHEGWNIGCNASQEAGPAHPARQAGE</sequence>
<dbReference type="SMART" id="SM00387">
    <property type="entry name" value="HATPase_c"/>
    <property type="match status" value="1"/>
</dbReference>
<dbReference type="CDD" id="cd16917">
    <property type="entry name" value="HATPase_UhpB-NarQ-NarX-like"/>
    <property type="match status" value="1"/>
</dbReference>
<dbReference type="Pfam" id="PF07730">
    <property type="entry name" value="HisKA_3"/>
    <property type="match status" value="1"/>
</dbReference>
<evidence type="ECO:0000256" key="3">
    <source>
        <dbReference type="ARBA" id="ARBA00023012"/>
    </source>
</evidence>
<dbReference type="PANTHER" id="PTHR24421">
    <property type="entry name" value="NITRATE/NITRITE SENSOR PROTEIN NARX-RELATED"/>
    <property type="match status" value="1"/>
</dbReference>
<evidence type="ECO:0000259" key="6">
    <source>
        <dbReference type="SMART" id="SM00387"/>
    </source>
</evidence>
<dbReference type="SMART" id="SM00091">
    <property type="entry name" value="PAS"/>
    <property type="match status" value="2"/>
</dbReference>
<dbReference type="InterPro" id="IPR003594">
    <property type="entry name" value="HATPase_dom"/>
</dbReference>
<feature type="domain" description="Histidine kinase/HSP90-like ATPase" evidence="6">
    <location>
        <begin position="683"/>
        <end position="778"/>
    </location>
</feature>
<reference evidence="7" key="1">
    <citation type="submission" date="2022-08" db="EMBL/GenBank/DDBJ databases">
        <title>Microvirga terrae sp. nov., isolated from soil.</title>
        <authorList>
            <person name="Kim K.H."/>
            <person name="Seo Y.L."/>
            <person name="Kim J.M."/>
            <person name="Lee J.K."/>
            <person name="Han D.M."/>
            <person name="Jeon C.O."/>
        </authorList>
    </citation>
    <scope>NUCLEOTIDE SEQUENCE</scope>
    <source>
        <strain evidence="7">R24</strain>
    </source>
</reference>
<keyword evidence="4" id="KW-0812">Transmembrane</keyword>
<evidence type="ECO:0000313" key="8">
    <source>
        <dbReference type="Proteomes" id="UP001017257"/>
    </source>
</evidence>
<dbReference type="InterPro" id="IPR035965">
    <property type="entry name" value="PAS-like_dom_sf"/>
</dbReference>
<name>A0ABY5RL45_9HYPH</name>
<feature type="domain" description="PAS" evidence="5">
    <location>
        <begin position="445"/>
        <end position="516"/>
    </location>
</feature>
<keyword evidence="1" id="KW-0808">Transferase</keyword>
<dbReference type="Gene3D" id="3.30.450.20">
    <property type="entry name" value="PAS domain"/>
    <property type="match status" value="2"/>
</dbReference>
<feature type="transmembrane region" description="Helical" evidence="4">
    <location>
        <begin position="20"/>
        <end position="45"/>
    </location>
</feature>
<dbReference type="InterPro" id="IPR000014">
    <property type="entry name" value="PAS"/>
</dbReference>
<proteinExistence type="predicted"/>
<dbReference type="InterPro" id="IPR013656">
    <property type="entry name" value="PAS_4"/>
</dbReference>
<feature type="transmembrane region" description="Helical" evidence="4">
    <location>
        <begin position="285"/>
        <end position="304"/>
    </location>
</feature>
<accession>A0ABY5RL45</accession>
<keyword evidence="4" id="KW-0472">Membrane</keyword>